<keyword evidence="2" id="KW-0732">Signal</keyword>
<keyword evidence="4" id="KW-1185">Reference proteome</keyword>
<organism evidence="3 4">
    <name type="scientific">Novosphingobium aquiterrae</name>
    <dbReference type="NCBI Taxonomy" id="624388"/>
    <lineage>
        <taxon>Bacteria</taxon>
        <taxon>Pseudomonadati</taxon>
        <taxon>Pseudomonadota</taxon>
        <taxon>Alphaproteobacteria</taxon>
        <taxon>Sphingomonadales</taxon>
        <taxon>Sphingomonadaceae</taxon>
        <taxon>Novosphingobium</taxon>
    </lineage>
</organism>
<evidence type="ECO:0000313" key="4">
    <source>
        <dbReference type="Proteomes" id="UP001589943"/>
    </source>
</evidence>
<gene>
    <name evidence="3" type="ORF">ACFFF7_06685</name>
</gene>
<evidence type="ECO:0000313" key="3">
    <source>
        <dbReference type="EMBL" id="MFC0589095.1"/>
    </source>
</evidence>
<accession>A0ABV6PGY2</accession>
<evidence type="ECO:0000256" key="2">
    <source>
        <dbReference type="SAM" id="SignalP"/>
    </source>
</evidence>
<dbReference type="RefSeq" id="WP_379480600.1">
    <property type="nucleotide sequence ID" value="NZ_JBHLTL010000004.1"/>
</dbReference>
<reference evidence="3 4" key="1">
    <citation type="submission" date="2024-09" db="EMBL/GenBank/DDBJ databases">
        <authorList>
            <person name="Sun Q."/>
            <person name="Mori K."/>
        </authorList>
    </citation>
    <scope>NUCLEOTIDE SEQUENCE [LARGE SCALE GENOMIC DNA]</scope>
    <source>
        <strain evidence="3 4">NCAIM B.02537</strain>
    </source>
</reference>
<feature type="chain" id="PRO_5046358721" evidence="2">
    <location>
        <begin position="28"/>
        <end position="568"/>
    </location>
</feature>
<dbReference type="Proteomes" id="UP001589943">
    <property type="component" value="Unassembled WGS sequence"/>
</dbReference>
<feature type="signal peptide" evidence="2">
    <location>
        <begin position="1"/>
        <end position="27"/>
    </location>
</feature>
<evidence type="ECO:0000256" key="1">
    <source>
        <dbReference type="SAM" id="MobiDB-lite"/>
    </source>
</evidence>
<sequence length="568" mass="60089">MTKMSHQFNRVALAAVLALGAPMALHAQELPYSDVAEEADSGHGDGDGGTGVRTPHVTISPYIEASQVLLAELSPGHDTVTYSTLAAGVDAVIGGRNNQGAVSLRYERRFGWGGKTVDSDSLSGVARFQTAIVPRAINFEVGAMAARSTVENNGSTVSGVELGNSSQVYSAYAGPSIATRTGDLFVNGHYYFGYTKVEQPDAIVLVPGQNPVDLFDSSTRHNAELHVGTKAGEPLPVGIGAGAGYNREDISNLDQRLEDFHARGDVAVPLTSDLQLVGGVGWEKVKVSHRDALRDTVTGLPIIGTDGRYATDTAQPRQIAFESEGLIWDAGVMWRPSRRTALEAHVGKRYGYTNYYGSLAYAPNSRMSLNVSVYDSITSLGGMLNDALADLPTEFEAVRNPLNGDLGGCVAAQGPLKSGQGSCLTGALSSLRSSVFRGRGVMASLGLTGGRWNYGLGAGYDRRRFIAVPGSVLGVTNLTIDENWWVGAYMSGQLDAKSSLGATVWANWFQSGDALAGNSNAVGATASYNRSIWDRLSATAAVGITGVNRDDLADYWTAQAQAGVRYQF</sequence>
<dbReference type="EMBL" id="JBHLTL010000004">
    <property type="protein sequence ID" value="MFC0589095.1"/>
    <property type="molecule type" value="Genomic_DNA"/>
</dbReference>
<dbReference type="SUPFAM" id="SSF56935">
    <property type="entry name" value="Porins"/>
    <property type="match status" value="1"/>
</dbReference>
<name>A0ABV6PGY2_9SPHN</name>
<feature type="region of interest" description="Disordered" evidence="1">
    <location>
        <begin position="37"/>
        <end position="56"/>
    </location>
</feature>
<comment type="caution">
    <text evidence="3">The sequence shown here is derived from an EMBL/GenBank/DDBJ whole genome shotgun (WGS) entry which is preliminary data.</text>
</comment>
<protein>
    <submittedName>
        <fullName evidence="3">Preprotein translocase subunit YajC</fullName>
    </submittedName>
</protein>
<proteinExistence type="predicted"/>